<accession>A0A7G2CHN3</accession>
<evidence type="ECO:0000256" key="3">
    <source>
        <dbReference type="SAM" id="MobiDB-lite"/>
    </source>
</evidence>
<dbReference type="AlphaFoldDB" id="A0A7G2CHN3"/>
<evidence type="ECO:0000313" key="5">
    <source>
        <dbReference type="EMBL" id="CAD2218424.1"/>
    </source>
</evidence>
<dbReference type="PANTHER" id="PTHR46093">
    <property type="entry name" value="ACYL-COA-BINDING DOMAIN-CONTAINING PROTEIN 5"/>
    <property type="match status" value="1"/>
</dbReference>
<proteinExistence type="predicted"/>
<sequence length="688" mass="74525">MYDTITSEWVCLWSGQSTPANKNVPTARFGHTIVIQDDSLYVYGGKTLKAGSVDSSLATSDVFVFSLNSKRWRRRLRAGKPRQVESEATTPSAKQTDLPPNGATAVPLPRAHHAVCVKDHVMFMNGGSGANSATLNDTWSLDLSTGVWTCLHAGEGADAIPRERHALLVCGEALLLMGGCTASMYSEKITEKYFNFVAVLPLLGQPIPCWIPVSMGNVSVVPPSRRGFAAAFSGGFAYVFGGMSGSEPASNNMVRFLSADGYVSTGARMTATANDAALRNTMQRTRRRPVIPFDVYISPGSWSGSEVEKGNMVGAHRVLLQQRAPILLKALQGCRSQPLHTTASRVVKGKADEEEQDDLLKDFVKQVNTEEGTKVSTTNTGTGGTVYFTSGNTRVVGLPHPLTAQELEALMDYVYWGGLSSEFRTLLEEEEEKEQDENTNHHSSIESTKDLLRKVLASLQQAATDFELAPLSSLCDALLSKSKKKLTKSRAKSVKTLRDDLLTLRTSSSLATATVLFVDPHTGQQTAHTLHPLLLSASSSFFADLLRPLYNGEKTQSQLGPVAAKVTLPPGEHGGLLTSTSKRAVLVGPVSIPTLAVEPVLRFLYSMELQAPRDMVFDVLLGSHVLNLPPLQAYCEAIVARTEVNYDTCCSFYYIARRYGASLLEEMGTPDCRDGLLPGAAQHPVPQP</sequence>
<dbReference type="EMBL" id="LR877155">
    <property type="protein sequence ID" value="CAD2218424.1"/>
    <property type="molecule type" value="Genomic_DNA"/>
</dbReference>
<dbReference type="SUPFAM" id="SSF54695">
    <property type="entry name" value="POZ domain"/>
    <property type="match status" value="1"/>
</dbReference>
<dbReference type="Pfam" id="PF24681">
    <property type="entry name" value="Kelch_KLHDC2_KLHL20_DRC7"/>
    <property type="match status" value="1"/>
</dbReference>
<feature type="compositionally biased region" description="Polar residues" evidence="3">
    <location>
        <begin position="86"/>
        <end position="95"/>
    </location>
</feature>
<dbReference type="OrthoDB" id="432528at2759"/>
<reference evidence="5 6" key="1">
    <citation type="submission" date="2020-08" db="EMBL/GenBank/DDBJ databases">
        <authorList>
            <person name="Newling K."/>
            <person name="Davey J."/>
            <person name="Forrester S."/>
        </authorList>
    </citation>
    <scope>NUCLEOTIDE SEQUENCE [LARGE SCALE GENOMIC DNA]</scope>
    <source>
        <strain evidence="6">Crithidia deanei Carvalho (ATCC PRA-265)</strain>
    </source>
</reference>
<dbReference type="InterPro" id="IPR011333">
    <property type="entry name" value="SKP1/BTB/POZ_sf"/>
</dbReference>
<dbReference type="Proteomes" id="UP000515908">
    <property type="component" value="Chromosome 11"/>
</dbReference>
<name>A0A7G2CHN3_9TRYP</name>
<keyword evidence="1" id="KW-0880">Kelch repeat</keyword>
<gene>
    <name evidence="5" type="ORF">ADEAN_000591200</name>
</gene>
<dbReference type="VEuPathDB" id="TriTrypDB:ADEAN_000591200"/>
<dbReference type="PROSITE" id="PS50097">
    <property type="entry name" value="BTB"/>
    <property type="match status" value="1"/>
</dbReference>
<evidence type="ECO:0000259" key="4">
    <source>
        <dbReference type="PROSITE" id="PS50097"/>
    </source>
</evidence>
<dbReference type="InterPro" id="IPR000210">
    <property type="entry name" value="BTB/POZ_dom"/>
</dbReference>
<evidence type="ECO:0000256" key="1">
    <source>
        <dbReference type="ARBA" id="ARBA00022441"/>
    </source>
</evidence>
<dbReference type="SUPFAM" id="SSF117281">
    <property type="entry name" value="Kelch motif"/>
    <property type="match status" value="1"/>
</dbReference>
<dbReference type="Gene3D" id="2.120.10.80">
    <property type="entry name" value="Kelch-type beta propeller"/>
    <property type="match status" value="1"/>
</dbReference>
<feature type="domain" description="BTB" evidence="4">
    <location>
        <begin position="512"/>
        <end position="613"/>
    </location>
</feature>
<dbReference type="Gene3D" id="3.30.710.10">
    <property type="entry name" value="Potassium Channel Kv1.1, Chain A"/>
    <property type="match status" value="1"/>
</dbReference>
<evidence type="ECO:0000256" key="2">
    <source>
        <dbReference type="ARBA" id="ARBA00022737"/>
    </source>
</evidence>
<dbReference type="PANTHER" id="PTHR46093:SF18">
    <property type="entry name" value="FIBRONECTIN TYPE-III DOMAIN-CONTAINING PROTEIN"/>
    <property type="match status" value="1"/>
</dbReference>
<organism evidence="5 6">
    <name type="scientific">Angomonas deanei</name>
    <dbReference type="NCBI Taxonomy" id="59799"/>
    <lineage>
        <taxon>Eukaryota</taxon>
        <taxon>Discoba</taxon>
        <taxon>Euglenozoa</taxon>
        <taxon>Kinetoplastea</taxon>
        <taxon>Metakinetoplastina</taxon>
        <taxon>Trypanosomatida</taxon>
        <taxon>Trypanosomatidae</taxon>
        <taxon>Strigomonadinae</taxon>
        <taxon>Angomonas</taxon>
    </lineage>
</organism>
<dbReference type="InterPro" id="IPR015915">
    <property type="entry name" value="Kelch-typ_b-propeller"/>
</dbReference>
<keyword evidence="6" id="KW-1185">Reference proteome</keyword>
<keyword evidence="2" id="KW-0677">Repeat</keyword>
<feature type="region of interest" description="Disordered" evidence="3">
    <location>
        <begin position="76"/>
        <end position="104"/>
    </location>
</feature>
<evidence type="ECO:0000313" key="6">
    <source>
        <dbReference type="Proteomes" id="UP000515908"/>
    </source>
</evidence>
<protein>
    <submittedName>
        <fullName evidence="5">Kelch motif/Galactose oxidase, central domain containing protein, putative</fullName>
    </submittedName>
</protein>